<evidence type="ECO:0000256" key="1">
    <source>
        <dbReference type="SAM" id="MobiDB-lite"/>
    </source>
</evidence>
<comment type="caution">
    <text evidence="2">The sequence shown here is derived from an EMBL/GenBank/DDBJ whole genome shotgun (WGS) entry which is preliminary data.</text>
</comment>
<gene>
    <name evidence="2" type="ORF">L596_015996</name>
</gene>
<protein>
    <submittedName>
        <fullName evidence="2">Uncharacterized protein</fullName>
    </submittedName>
</protein>
<name>A0A4U5NGP6_STECR</name>
<feature type="region of interest" description="Disordered" evidence="1">
    <location>
        <begin position="1"/>
        <end position="22"/>
    </location>
</feature>
<evidence type="ECO:0000313" key="3">
    <source>
        <dbReference type="Proteomes" id="UP000298663"/>
    </source>
</evidence>
<dbReference type="EMBL" id="AZBU02000004">
    <property type="protein sequence ID" value="TKR82247.1"/>
    <property type="molecule type" value="Genomic_DNA"/>
</dbReference>
<sequence length="76" mass="8529">MHEKAQETQSGVRESGKAAEMRKMLAEGRQNAVGRVLKGVETRGAKRTGQWEHTKTALKCVRKVRSVTTARRVRPI</sequence>
<accession>A0A4U5NGP6</accession>
<reference evidence="2 3" key="1">
    <citation type="journal article" date="2015" name="Genome Biol.">
        <title>Comparative genomics of Steinernema reveals deeply conserved gene regulatory networks.</title>
        <authorList>
            <person name="Dillman A.R."/>
            <person name="Macchietto M."/>
            <person name="Porter C.F."/>
            <person name="Rogers A."/>
            <person name="Williams B."/>
            <person name="Antoshechkin I."/>
            <person name="Lee M.M."/>
            <person name="Goodwin Z."/>
            <person name="Lu X."/>
            <person name="Lewis E.E."/>
            <person name="Goodrich-Blair H."/>
            <person name="Stock S.P."/>
            <person name="Adams B.J."/>
            <person name="Sternberg P.W."/>
            <person name="Mortazavi A."/>
        </authorList>
    </citation>
    <scope>NUCLEOTIDE SEQUENCE [LARGE SCALE GENOMIC DNA]</scope>
    <source>
        <strain evidence="2 3">ALL</strain>
    </source>
</reference>
<keyword evidence="3" id="KW-1185">Reference proteome</keyword>
<dbReference type="AlphaFoldDB" id="A0A4U5NGP6"/>
<proteinExistence type="predicted"/>
<dbReference type="Proteomes" id="UP000298663">
    <property type="component" value="Unassembled WGS sequence"/>
</dbReference>
<organism evidence="2 3">
    <name type="scientific">Steinernema carpocapsae</name>
    <name type="common">Entomopathogenic nematode</name>
    <dbReference type="NCBI Taxonomy" id="34508"/>
    <lineage>
        <taxon>Eukaryota</taxon>
        <taxon>Metazoa</taxon>
        <taxon>Ecdysozoa</taxon>
        <taxon>Nematoda</taxon>
        <taxon>Chromadorea</taxon>
        <taxon>Rhabditida</taxon>
        <taxon>Tylenchina</taxon>
        <taxon>Panagrolaimomorpha</taxon>
        <taxon>Strongyloidoidea</taxon>
        <taxon>Steinernematidae</taxon>
        <taxon>Steinernema</taxon>
    </lineage>
</organism>
<reference evidence="2 3" key="2">
    <citation type="journal article" date="2019" name="G3 (Bethesda)">
        <title>Hybrid Assembly of the Genome of the Entomopathogenic Nematode Steinernema carpocapsae Identifies the X-Chromosome.</title>
        <authorList>
            <person name="Serra L."/>
            <person name="Macchietto M."/>
            <person name="Macias-Munoz A."/>
            <person name="McGill C.J."/>
            <person name="Rodriguez I.M."/>
            <person name="Rodriguez B."/>
            <person name="Murad R."/>
            <person name="Mortazavi A."/>
        </authorList>
    </citation>
    <scope>NUCLEOTIDE SEQUENCE [LARGE SCALE GENOMIC DNA]</scope>
    <source>
        <strain evidence="2 3">ALL</strain>
    </source>
</reference>
<evidence type="ECO:0000313" key="2">
    <source>
        <dbReference type="EMBL" id="TKR82247.1"/>
    </source>
</evidence>